<feature type="compositionally biased region" description="Basic and acidic residues" evidence="1">
    <location>
        <begin position="22"/>
        <end position="31"/>
    </location>
</feature>
<reference evidence="2" key="2">
    <citation type="submission" date="2021-08" db="EMBL/GenBank/DDBJ databases">
        <authorList>
            <person name="Tani A."/>
            <person name="Ola A."/>
            <person name="Ogura Y."/>
            <person name="Katsura K."/>
            <person name="Hayashi T."/>
        </authorList>
    </citation>
    <scope>NUCLEOTIDE SEQUENCE</scope>
    <source>
        <strain evidence="2">DSM 16372</strain>
    </source>
</reference>
<proteinExistence type="predicted"/>
<dbReference type="Proteomes" id="UP001055247">
    <property type="component" value="Unassembled WGS sequence"/>
</dbReference>
<dbReference type="AlphaFoldDB" id="A0AAV4ZFV3"/>
<gene>
    <name evidence="2" type="ORF">BHAOGJBA_0688</name>
</gene>
<evidence type="ECO:0000313" key="2">
    <source>
        <dbReference type="EMBL" id="GJD87188.1"/>
    </source>
</evidence>
<reference evidence="2" key="1">
    <citation type="journal article" date="2016" name="Front. Microbiol.">
        <title>Genome Sequence of the Piezophilic, Mesophilic Sulfate-Reducing Bacterium Desulfovibrio indicus J2T.</title>
        <authorList>
            <person name="Cao J."/>
            <person name="Maignien L."/>
            <person name="Shao Z."/>
            <person name="Alain K."/>
            <person name="Jebbar M."/>
        </authorList>
    </citation>
    <scope>NUCLEOTIDE SEQUENCE</scope>
    <source>
        <strain evidence="2">DSM 16372</strain>
    </source>
</reference>
<comment type="caution">
    <text evidence="2">The sequence shown here is derived from an EMBL/GenBank/DDBJ whole genome shotgun (WGS) entry which is preliminary data.</text>
</comment>
<dbReference type="EMBL" id="BPQO01000002">
    <property type="protein sequence ID" value="GJD87188.1"/>
    <property type="molecule type" value="Genomic_DNA"/>
</dbReference>
<keyword evidence="3" id="KW-1185">Reference proteome</keyword>
<feature type="region of interest" description="Disordered" evidence="1">
    <location>
        <begin position="22"/>
        <end position="47"/>
    </location>
</feature>
<organism evidence="2 3">
    <name type="scientific">Methylobacterium hispanicum</name>
    <dbReference type="NCBI Taxonomy" id="270350"/>
    <lineage>
        <taxon>Bacteria</taxon>
        <taxon>Pseudomonadati</taxon>
        <taxon>Pseudomonadota</taxon>
        <taxon>Alphaproteobacteria</taxon>
        <taxon>Hyphomicrobiales</taxon>
        <taxon>Methylobacteriaceae</taxon>
        <taxon>Methylobacterium</taxon>
    </lineage>
</organism>
<accession>A0AAV4ZFV3</accession>
<protein>
    <submittedName>
        <fullName evidence="2">Uncharacterized protein</fullName>
    </submittedName>
</protein>
<evidence type="ECO:0000313" key="3">
    <source>
        <dbReference type="Proteomes" id="UP001055247"/>
    </source>
</evidence>
<evidence type="ECO:0000256" key="1">
    <source>
        <dbReference type="SAM" id="MobiDB-lite"/>
    </source>
</evidence>
<name>A0AAV4ZFV3_9HYPH</name>
<dbReference type="RefSeq" id="WP_238229466.1">
    <property type="nucleotide sequence ID" value="NZ_BPQO01000002.1"/>
</dbReference>
<sequence length="47" mass="5281">MARRRPDPRQLSLLDLLDPARWEGRPGETPEGHAALSAYRAARRQAA</sequence>